<keyword evidence="2" id="KW-1185">Reference proteome</keyword>
<accession>A0A418VPQ9</accession>
<evidence type="ECO:0000313" key="1">
    <source>
        <dbReference type="EMBL" id="RJF78252.1"/>
    </source>
</evidence>
<evidence type="ECO:0000313" key="2">
    <source>
        <dbReference type="Proteomes" id="UP000283458"/>
    </source>
</evidence>
<dbReference type="Proteomes" id="UP000283458">
    <property type="component" value="Unassembled WGS sequence"/>
</dbReference>
<name>A0A418VPQ9_9PROT</name>
<organism evidence="1 2">
    <name type="scientific">Azospirillum cavernae</name>
    <dbReference type="NCBI Taxonomy" id="2320860"/>
    <lineage>
        <taxon>Bacteria</taxon>
        <taxon>Pseudomonadati</taxon>
        <taxon>Pseudomonadota</taxon>
        <taxon>Alphaproteobacteria</taxon>
        <taxon>Rhodospirillales</taxon>
        <taxon>Azospirillaceae</taxon>
        <taxon>Azospirillum</taxon>
    </lineage>
</organism>
<reference evidence="1 2" key="1">
    <citation type="submission" date="2018-09" db="EMBL/GenBank/DDBJ databases">
        <authorList>
            <person name="Zhu H."/>
        </authorList>
    </citation>
    <scope>NUCLEOTIDE SEQUENCE [LARGE SCALE GENOMIC DNA]</scope>
    <source>
        <strain evidence="1 2">K2W22B-5</strain>
    </source>
</reference>
<sequence>MGVYPLAEQLDIAVNDLVGHLGRGADVNAVFFQAGDQIRTDGGMGAGHAVTGGQSLHKAIGRGPPIQIDFHAHAACVRSMLLVIQAIL</sequence>
<comment type="caution">
    <text evidence="1">The sequence shown here is derived from an EMBL/GenBank/DDBJ whole genome shotgun (WGS) entry which is preliminary data.</text>
</comment>
<proteinExistence type="predicted"/>
<protein>
    <submittedName>
        <fullName evidence="1">Uncharacterized protein</fullName>
    </submittedName>
</protein>
<dbReference type="EMBL" id="QYUL01000004">
    <property type="protein sequence ID" value="RJF78252.1"/>
    <property type="molecule type" value="Genomic_DNA"/>
</dbReference>
<gene>
    <name evidence="1" type="ORF">D3877_24400</name>
</gene>
<dbReference type="AlphaFoldDB" id="A0A418VPQ9"/>